<dbReference type="Gene3D" id="3.30.70.1320">
    <property type="entry name" value="Multidrug efflux transporter AcrB pore domain like"/>
    <property type="match status" value="1"/>
</dbReference>
<dbReference type="Gene3D" id="1.20.1640.10">
    <property type="entry name" value="Multidrug efflux transporter AcrB transmembrane domain"/>
    <property type="match status" value="3"/>
</dbReference>
<dbReference type="Gene3D" id="3.30.2090.10">
    <property type="entry name" value="Multidrug efflux transporter AcrB TolC docking domain, DN and DC subdomains"/>
    <property type="match status" value="2"/>
</dbReference>
<keyword evidence="6 9" id="KW-1133">Transmembrane helix</keyword>
<keyword evidence="2" id="KW-0813">Transport</keyword>
<dbReference type="InterPro" id="IPR001036">
    <property type="entry name" value="Acrflvin-R"/>
</dbReference>
<dbReference type="Proteomes" id="UP000214720">
    <property type="component" value="Unassembled WGS sequence"/>
</dbReference>
<dbReference type="eggNOG" id="COG0841">
    <property type="taxonomic scope" value="Bacteria"/>
</dbReference>
<feature type="transmembrane region" description="Helical" evidence="9">
    <location>
        <begin position="1022"/>
        <end position="1043"/>
    </location>
</feature>
<dbReference type="FunFam" id="3.30.70.1430:FF:000001">
    <property type="entry name" value="Efflux pump membrane transporter"/>
    <property type="match status" value="1"/>
</dbReference>
<feature type="transmembrane region" description="Helical" evidence="9">
    <location>
        <begin position="530"/>
        <end position="549"/>
    </location>
</feature>
<protein>
    <submittedName>
        <fullName evidence="10">Acriflavin resistance plasma membrane protein</fullName>
    </submittedName>
</protein>
<dbReference type="RefSeq" id="WP_089160724.1">
    <property type="nucleotide sequence ID" value="NZ_MTHB01000063.1"/>
</dbReference>
<dbReference type="PANTHER" id="PTHR32063:SF34">
    <property type="entry name" value="MULTIDRUG RESISTANCE PROTEIN MDTC"/>
    <property type="match status" value="1"/>
</dbReference>
<feature type="transmembrane region" description="Helical" evidence="9">
    <location>
        <begin position="1055"/>
        <end position="1081"/>
    </location>
</feature>
<dbReference type="GO" id="GO:0042910">
    <property type="term" value="F:xenobiotic transmembrane transporter activity"/>
    <property type="evidence" value="ECO:0007669"/>
    <property type="project" value="TreeGrafter"/>
</dbReference>
<proteinExistence type="predicted"/>
<dbReference type="OrthoDB" id="8764373at2"/>
<dbReference type="PRINTS" id="PR00702">
    <property type="entry name" value="ACRIFLAVINRP"/>
</dbReference>
<feature type="transmembrane region" description="Helical" evidence="9">
    <location>
        <begin position="977"/>
        <end position="1002"/>
    </location>
</feature>
<feature type="transmembrane region" description="Helical" evidence="9">
    <location>
        <begin position="431"/>
        <end position="451"/>
    </location>
</feature>
<feature type="transmembrane region" description="Helical" evidence="9">
    <location>
        <begin position="463"/>
        <end position="487"/>
    </location>
</feature>
<dbReference type="Gene3D" id="3.30.70.1440">
    <property type="entry name" value="Multidrug efflux transporter AcrB pore domain"/>
    <property type="match status" value="1"/>
</dbReference>
<dbReference type="PANTHER" id="PTHR32063">
    <property type="match status" value="1"/>
</dbReference>
<dbReference type="FunFam" id="1.20.1640.10:FF:000001">
    <property type="entry name" value="Efflux pump membrane transporter"/>
    <property type="match status" value="1"/>
</dbReference>
<evidence type="ECO:0000256" key="2">
    <source>
        <dbReference type="ARBA" id="ARBA00022448"/>
    </source>
</evidence>
<organism evidence="10">
    <name type="scientific">Caballeronia sordidicola</name>
    <name type="common">Burkholderia sordidicola</name>
    <dbReference type="NCBI Taxonomy" id="196367"/>
    <lineage>
        <taxon>Bacteria</taxon>
        <taxon>Pseudomonadati</taxon>
        <taxon>Pseudomonadota</taxon>
        <taxon>Betaproteobacteria</taxon>
        <taxon>Burkholderiales</taxon>
        <taxon>Burkholderiaceae</taxon>
        <taxon>Caballeronia</taxon>
    </lineage>
</organism>
<dbReference type="SUPFAM" id="SSF82714">
    <property type="entry name" value="Multidrug efflux transporter AcrB TolC docking domain, DN and DC subdomains"/>
    <property type="match status" value="2"/>
</dbReference>
<evidence type="ECO:0000256" key="8">
    <source>
        <dbReference type="SAM" id="MobiDB-lite"/>
    </source>
</evidence>
<evidence type="ECO:0000256" key="3">
    <source>
        <dbReference type="ARBA" id="ARBA00022475"/>
    </source>
</evidence>
<name>A0A226X5U3_CABSO</name>
<evidence type="ECO:0000256" key="6">
    <source>
        <dbReference type="ARBA" id="ARBA00022989"/>
    </source>
</evidence>
<evidence type="ECO:0000313" key="10">
    <source>
        <dbReference type="EMBL" id="OXC78509.1"/>
    </source>
</evidence>
<reference evidence="10" key="1">
    <citation type="submission" date="2017-01" db="EMBL/GenBank/DDBJ databases">
        <authorList>
            <person name="Mah S.A."/>
            <person name="Swanson W.J."/>
            <person name="Moy G.W."/>
            <person name="Vacquier V.D."/>
        </authorList>
    </citation>
    <scope>NUCLEOTIDE SEQUENCE</scope>
    <source>
        <strain evidence="10">PAMC 26633</strain>
    </source>
</reference>
<keyword evidence="5 9" id="KW-0812">Transmembrane</keyword>
<dbReference type="SUPFAM" id="SSF82693">
    <property type="entry name" value="Multidrug efflux transporter AcrB pore domain, PN1, PN2, PC1 and PC2 subdomains"/>
    <property type="match status" value="4"/>
</dbReference>
<dbReference type="GO" id="GO:0005886">
    <property type="term" value="C:plasma membrane"/>
    <property type="evidence" value="ECO:0007669"/>
    <property type="project" value="UniProtKB-SubCell"/>
</dbReference>
<evidence type="ECO:0000256" key="4">
    <source>
        <dbReference type="ARBA" id="ARBA00022519"/>
    </source>
</evidence>
<dbReference type="InterPro" id="IPR027463">
    <property type="entry name" value="AcrB_DN_DC_subdom"/>
</dbReference>
<evidence type="ECO:0000256" key="5">
    <source>
        <dbReference type="ARBA" id="ARBA00022692"/>
    </source>
</evidence>
<dbReference type="AlphaFoldDB" id="A0A226X5U3"/>
<dbReference type="EMBL" id="MTHB01000063">
    <property type="protein sequence ID" value="OXC78509.1"/>
    <property type="molecule type" value="Genomic_DNA"/>
</dbReference>
<dbReference type="Pfam" id="PF00873">
    <property type="entry name" value="ACR_tran"/>
    <property type="match status" value="2"/>
</dbReference>
<accession>A0A226X5U3</accession>
<evidence type="ECO:0000256" key="9">
    <source>
        <dbReference type="SAM" id="Phobius"/>
    </source>
</evidence>
<keyword evidence="4" id="KW-0997">Cell inner membrane</keyword>
<dbReference type="SUPFAM" id="SSF82866">
    <property type="entry name" value="Multidrug efflux transporter AcrB transmembrane domain"/>
    <property type="match status" value="2"/>
</dbReference>
<comment type="subcellular location">
    <subcellularLocation>
        <location evidence="1">Cell inner membrane</location>
        <topology evidence="1">Multi-pass membrane protein</topology>
    </subcellularLocation>
</comment>
<evidence type="ECO:0000256" key="1">
    <source>
        <dbReference type="ARBA" id="ARBA00004429"/>
    </source>
</evidence>
<feature type="transmembrane region" description="Helical" evidence="9">
    <location>
        <begin position="360"/>
        <end position="381"/>
    </location>
</feature>
<dbReference type="Gene3D" id="3.30.70.1430">
    <property type="entry name" value="Multidrug efflux transporter AcrB pore domain"/>
    <property type="match status" value="2"/>
</dbReference>
<sequence>MNLSQPFIARPVATTLLAIGIALAGLFAFTKLPVAPLPQVDFPTISVQASLPGASPETVATSVASPLERHLGSIADVTEMTSQSSVGSARITLQFGLNRDIDGAARDVQAAINASRADLPTALKSNPTYHKVNPADAPILILALSSPTRTAGSLYDSAATVLQQTLSTVPGVGEVDVSGSANPAVRVELEPNALFHYGIGLEDVRAALASANANSPKGAIEFNGTHFQLYTNDQASKADQYRDLVVAYRNGAPVHLRDVGEVVDSVEDLRNLGLINGKRAVLVILYRQPGANIIDTIDRVKAMVPQLQAALPADVEITPTSDRATTIRASLHDTEFTLIVAVALVVMVVFLFLRNWRATLIPSVAVPISIIGTFAAMYLLGFSLDNLSLMALTIATGFVVDDAIVVLENISRHIENGVPRMKAAILGAQEVGFTVLSMSISLVAVFLPILLMGGIVGRLFREFALTLSLAIAVSLVVSLTVTPMMCARLLHEPHEQKQPGRISRWLERQFVRMQNGYARTLGVALAHPRIVLLVLLATIGLNVYLYIIVPKGFFPQQDTGRLVGGIQADQSTSFQAMKGKFSEMMRIVQADPAVESVAGFTGGRQTNSGFMFISLKAKKDRKVSAEEVIQRLRAPLSDVAGVRTFLPAVQDIRAGGRQSNAQYQFTLLADSTTDLYTWGPKLTDALLTRPELADVNSDQQQGGLESFVTIDRATSARLGIQPAQIDNTLYDAFGQRQVSTIYNELSQYHVVMEVAPKYWQDPEMLKQIYVSTSGGTASGAASTNATTTTPKSTSTSTSTSSSSSASATAATSALALASIRNAATNAIAASGKSSSSSGAAVSTSQETMIPLSAIAKFGPGNTPLSVNHQSQFVASTISFNLPPGKSLSDATAAIYETMATIGVPSTIHGSFAGTAQQFQDSTKDQPILILAALAAVYIVLGILYESYIHPITILSTLPSAGIGALLALLLFRTEFSIIALIGVILLIGIVKKNAIMMVDFAIQAQRHGAATSREAIEQACLLRFRPIMMTTAAALLGALPLAFGTGEGSEMRAPLGIAIVGGLIVSQLLTLYTTPVVYLYMDRIRIWSEERRARRGQTGPAQVIK</sequence>
<gene>
    <name evidence="10" type="ORF">BSU04_12225</name>
</gene>
<feature type="region of interest" description="Disordered" evidence="8">
    <location>
        <begin position="776"/>
        <end position="803"/>
    </location>
</feature>
<feature type="transmembrane region" description="Helical" evidence="9">
    <location>
        <begin position="927"/>
        <end position="944"/>
    </location>
</feature>
<comment type="caution">
    <text evidence="10">The sequence shown here is derived from an EMBL/GenBank/DDBJ whole genome shotgun (WGS) entry which is preliminary data.</text>
</comment>
<evidence type="ECO:0000256" key="7">
    <source>
        <dbReference type="ARBA" id="ARBA00023136"/>
    </source>
</evidence>
<feature type="transmembrane region" description="Helical" evidence="9">
    <location>
        <begin position="336"/>
        <end position="353"/>
    </location>
</feature>
<keyword evidence="3" id="KW-1003">Cell membrane</keyword>
<keyword evidence="7 9" id="KW-0472">Membrane</keyword>